<proteinExistence type="predicted"/>
<accession>A0AAV4SSY5</accession>
<evidence type="ECO:0000313" key="3">
    <source>
        <dbReference type="Proteomes" id="UP001054945"/>
    </source>
</evidence>
<evidence type="ECO:0000256" key="1">
    <source>
        <dbReference type="SAM" id="MobiDB-lite"/>
    </source>
</evidence>
<dbReference type="AlphaFoldDB" id="A0AAV4SSY5"/>
<organism evidence="2 3">
    <name type="scientific">Caerostris extrusa</name>
    <name type="common">Bark spider</name>
    <name type="synonym">Caerostris bankana</name>
    <dbReference type="NCBI Taxonomy" id="172846"/>
    <lineage>
        <taxon>Eukaryota</taxon>
        <taxon>Metazoa</taxon>
        <taxon>Ecdysozoa</taxon>
        <taxon>Arthropoda</taxon>
        <taxon>Chelicerata</taxon>
        <taxon>Arachnida</taxon>
        <taxon>Araneae</taxon>
        <taxon>Araneomorphae</taxon>
        <taxon>Entelegynae</taxon>
        <taxon>Araneoidea</taxon>
        <taxon>Araneidae</taxon>
        <taxon>Caerostris</taxon>
    </lineage>
</organism>
<reference evidence="2 3" key="1">
    <citation type="submission" date="2021-06" db="EMBL/GenBank/DDBJ databases">
        <title>Caerostris extrusa draft genome.</title>
        <authorList>
            <person name="Kono N."/>
            <person name="Arakawa K."/>
        </authorList>
    </citation>
    <scope>NUCLEOTIDE SEQUENCE [LARGE SCALE GENOMIC DNA]</scope>
</reference>
<sequence>MNRAGETPLISRYHHTESLASIAKDSADLKCASEVQPLRWTAREENNHPSSSDGHFSLHVFCGNRGDDH</sequence>
<feature type="region of interest" description="Disordered" evidence="1">
    <location>
        <begin position="44"/>
        <end position="69"/>
    </location>
</feature>
<gene>
    <name evidence="2" type="ORF">CEXT_731451</name>
</gene>
<name>A0AAV4SSY5_CAEEX</name>
<evidence type="ECO:0000313" key="2">
    <source>
        <dbReference type="EMBL" id="GIY36291.1"/>
    </source>
</evidence>
<comment type="caution">
    <text evidence="2">The sequence shown here is derived from an EMBL/GenBank/DDBJ whole genome shotgun (WGS) entry which is preliminary data.</text>
</comment>
<protein>
    <submittedName>
        <fullName evidence="2">Uncharacterized protein</fullName>
    </submittedName>
</protein>
<dbReference type="EMBL" id="BPLR01010028">
    <property type="protein sequence ID" value="GIY36291.1"/>
    <property type="molecule type" value="Genomic_DNA"/>
</dbReference>
<dbReference type="Proteomes" id="UP001054945">
    <property type="component" value="Unassembled WGS sequence"/>
</dbReference>
<keyword evidence="3" id="KW-1185">Reference proteome</keyword>